<dbReference type="Pfam" id="PF00005">
    <property type="entry name" value="ABC_tran"/>
    <property type="match status" value="1"/>
</dbReference>
<evidence type="ECO:0000256" key="1">
    <source>
        <dbReference type="ARBA" id="ARBA00022448"/>
    </source>
</evidence>
<dbReference type="PROSITE" id="PS00211">
    <property type="entry name" value="ABC_TRANSPORTER_1"/>
    <property type="match status" value="1"/>
</dbReference>
<evidence type="ECO:0000256" key="3">
    <source>
        <dbReference type="ARBA" id="ARBA00022748"/>
    </source>
</evidence>
<evidence type="ECO:0000259" key="7">
    <source>
        <dbReference type="PROSITE" id="PS50893"/>
    </source>
</evidence>
<dbReference type="NCBIfam" id="TIGR01189">
    <property type="entry name" value="ccmA"/>
    <property type="match status" value="1"/>
</dbReference>
<evidence type="ECO:0000256" key="6">
    <source>
        <dbReference type="ARBA" id="ARBA00023136"/>
    </source>
</evidence>
<dbReference type="GO" id="GO:0005524">
    <property type="term" value="F:ATP binding"/>
    <property type="evidence" value="ECO:0007669"/>
    <property type="project" value="UniProtKB-KW"/>
</dbReference>
<dbReference type="PANTHER" id="PTHR43499:SF1">
    <property type="entry name" value="ABC TRANSPORTER I FAMILY MEMBER 1"/>
    <property type="match status" value="1"/>
</dbReference>
<dbReference type="Proteomes" id="UP000197098">
    <property type="component" value="Chromosome"/>
</dbReference>
<keyword evidence="3" id="KW-0201">Cytochrome c-type biogenesis</keyword>
<dbReference type="CDD" id="cd03231">
    <property type="entry name" value="ABC_CcmA_heme_exporter"/>
    <property type="match status" value="1"/>
</dbReference>
<dbReference type="EMBL" id="CP022114">
    <property type="protein sequence ID" value="ASG63164.1"/>
    <property type="molecule type" value="Genomic_DNA"/>
</dbReference>
<dbReference type="InterPro" id="IPR017871">
    <property type="entry name" value="ABC_transporter-like_CS"/>
</dbReference>
<proteinExistence type="predicted"/>
<keyword evidence="4 8" id="KW-0067">ATP-binding</keyword>
<evidence type="ECO:0000256" key="2">
    <source>
        <dbReference type="ARBA" id="ARBA00022741"/>
    </source>
</evidence>
<dbReference type="Gene3D" id="3.40.50.300">
    <property type="entry name" value="P-loop containing nucleotide triphosphate hydrolases"/>
    <property type="match status" value="1"/>
</dbReference>
<evidence type="ECO:0000256" key="4">
    <source>
        <dbReference type="ARBA" id="ARBA00022840"/>
    </source>
</evidence>
<dbReference type="SUPFAM" id="SSF52540">
    <property type="entry name" value="P-loop containing nucleoside triphosphate hydrolases"/>
    <property type="match status" value="1"/>
</dbReference>
<protein>
    <submittedName>
        <fullName evidence="8">Heme ABC exporter ATP-binding protein CcmA</fullName>
    </submittedName>
</protein>
<keyword evidence="6" id="KW-0472">Membrane</keyword>
<gene>
    <name evidence="8" type="ORF">CEW81_09105</name>
</gene>
<sequence>MLSALNLSCERDERLLFNGLSLHVQPGELVQITGANGCGKTTLLRVLVGLGRPDAGQVYWRGEPLARVRDNYHQNLLWIGHQAGLKTSLTALENLHFLHPAAAQESLYQALAQVALVGVEALPVCQLSAGQQRRVALARLWLSQAPLWILDEPFTALDVDGIARLTQQMALHVQQQGAVILTTHQPITTDVPLRQIDLNRVESAA</sequence>
<dbReference type="InterPro" id="IPR027417">
    <property type="entry name" value="P-loop_NTPase"/>
</dbReference>
<dbReference type="GO" id="GO:0022857">
    <property type="term" value="F:transmembrane transporter activity"/>
    <property type="evidence" value="ECO:0007669"/>
    <property type="project" value="InterPro"/>
</dbReference>
<dbReference type="PROSITE" id="PS50893">
    <property type="entry name" value="ABC_TRANSPORTER_2"/>
    <property type="match status" value="1"/>
</dbReference>
<dbReference type="NCBIfam" id="NF010061">
    <property type="entry name" value="PRK13538.1"/>
    <property type="match status" value="1"/>
</dbReference>
<dbReference type="GO" id="GO:0016887">
    <property type="term" value="F:ATP hydrolysis activity"/>
    <property type="evidence" value="ECO:0007669"/>
    <property type="project" value="InterPro"/>
</dbReference>
<evidence type="ECO:0000256" key="5">
    <source>
        <dbReference type="ARBA" id="ARBA00022967"/>
    </source>
</evidence>
<reference evidence="8 9" key="1">
    <citation type="submission" date="2017-06" db="EMBL/GenBank/DDBJ databases">
        <title>Origin of plasmid-mediated fosfomycin resistance gene fosA3.</title>
        <authorList>
            <person name="Ito R."/>
            <person name="Pacey M.P."/>
            <person name="Doi Y."/>
        </authorList>
    </citation>
    <scope>NUCLEOTIDE SEQUENCE [LARGE SCALE GENOMIC DNA]</scope>
    <source>
        <strain evidence="8 9">YDC799</strain>
    </source>
</reference>
<organism evidence="8 9">
    <name type="scientific">Kluyvera genomosp. 3</name>
    <dbReference type="NCBI Taxonomy" id="2774055"/>
    <lineage>
        <taxon>Bacteria</taxon>
        <taxon>Pseudomonadati</taxon>
        <taxon>Pseudomonadota</taxon>
        <taxon>Gammaproteobacteria</taxon>
        <taxon>Enterobacterales</taxon>
        <taxon>Enterobacteriaceae</taxon>
        <taxon>Kluyvera</taxon>
    </lineage>
</organism>
<keyword evidence="5" id="KW-1278">Translocase</keyword>
<feature type="domain" description="ABC transporter" evidence="7">
    <location>
        <begin position="2"/>
        <end position="205"/>
    </location>
</feature>
<evidence type="ECO:0000313" key="8">
    <source>
        <dbReference type="EMBL" id="ASG63164.1"/>
    </source>
</evidence>
<dbReference type="PANTHER" id="PTHR43499">
    <property type="entry name" value="ABC TRANSPORTER I FAMILY MEMBER 1"/>
    <property type="match status" value="1"/>
</dbReference>
<accession>A0A248KHU1</accession>
<dbReference type="InterPro" id="IPR005895">
    <property type="entry name" value="ABC_transptr_haem_export_CcmA"/>
</dbReference>
<keyword evidence="1" id="KW-0813">Transport</keyword>
<dbReference type="InterPro" id="IPR003593">
    <property type="entry name" value="AAA+_ATPase"/>
</dbReference>
<dbReference type="SMART" id="SM00382">
    <property type="entry name" value="AAA"/>
    <property type="match status" value="1"/>
</dbReference>
<evidence type="ECO:0000313" key="9">
    <source>
        <dbReference type="Proteomes" id="UP000197098"/>
    </source>
</evidence>
<name>A0A248KHU1_9ENTR</name>
<dbReference type="InterPro" id="IPR003439">
    <property type="entry name" value="ABC_transporter-like_ATP-bd"/>
</dbReference>
<keyword evidence="2" id="KW-0547">Nucleotide-binding</keyword>
<dbReference type="GO" id="GO:0017004">
    <property type="term" value="P:cytochrome complex assembly"/>
    <property type="evidence" value="ECO:0007669"/>
    <property type="project" value="UniProtKB-KW"/>
</dbReference>
<dbReference type="AlphaFoldDB" id="A0A248KHU1"/>